<evidence type="ECO:0000259" key="1">
    <source>
        <dbReference type="PROSITE" id="PS51186"/>
    </source>
</evidence>
<organism evidence="2 3">
    <name type="scientific">Jeongeupia chitinilytica</name>
    <dbReference type="NCBI Taxonomy" id="1041641"/>
    <lineage>
        <taxon>Bacteria</taxon>
        <taxon>Pseudomonadati</taxon>
        <taxon>Pseudomonadota</taxon>
        <taxon>Betaproteobacteria</taxon>
        <taxon>Neisseriales</taxon>
        <taxon>Chitinibacteraceae</taxon>
        <taxon>Jeongeupia</taxon>
    </lineage>
</organism>
<feature type="domain" description="N-acetyltransferase" evidence="1">
    <location>
        <begin position="3"/>
        <end position="148"/>
    </location>
</feature>
<gene>
    <name evidence="2" type="ORF">GCM10007350_34740</name>
</gene>
<name>A0ABQ3H5Z7_9NEIS</name>
<evidence type="ECO:0000313" key="2">
    <source>
        <dbReference type="EMBL" id="GHD68873.1"/>
    </source>
</evidence>
<dbReference type="InterPro" id="IPR016181">
    <property type="entry name" value="Acyl_CoA_acyltransferase"/>
</dbReference>
<dbReference type="InterPro" id="IPR000182">
    <property type="entry name" value="GNAT_dom"/>
</dbReference>
<comment type="caution">
    <text evidence="2">The sequence shown here is derived from an EMBL/GenBank/DDBJ whole genome shotgun (WGS) entry which is preliminary data.</text>
</comment>
<protein>
    <recommendedName>
        <fullName evidence="1">N-acetyltransferase domain-containing protein</fullName>
    </recommendedName>
</protein>
<proteinExistence type="predicted"/>
<dbReference type="RefSeq" id="WP_189462228.1">
    <property type="nucleotide sequence ID" value="NZ_BMYO01000011.1"/>
</dbReference>
<evidence type="ECO:0000313" key="3">
    <source>
        <dbReference type="Proteomes" id="UP000604737"/>
    </source>
</evidence>
<dbReference type="SUPFAM" id="SSF55729">
    <property type="entry name" value="Acyl-CoA N-acyltransferases (Nat)"/>
    <property type="match status" value="1"/>
</dbReference>
<reference evidence="3" key="1">
    <citation type="journal article" date="2019" name="Int. J. Syst. Evol. Microbiol.">
        <title>The Global Catalogue of Microorganisms (GCM) 10K type strain sequencing project: providing services to taxonomists for standard genome sequencing and annotation.</title>
        <authorList>
            <consortium name="The Broad Institute Genomics Platform"/>
            <consortium name="The Broad Institute Genome Sequencing Center for Infectious Disease"/>
            <person name="Wu L."/>
            <person name="Ma J."/>
        </authorList>
    </citation>
    <scope>NUCLEOTIDE SEQUENCE [LARGE SCALE GENOMIC DNA]</scope>
    <source>
        <strain evidence="3">KCTC 23701</strain>
    </source>
</reference>
<accession>A0ABQ3H5Z7</accession>
<dbReference type="EMBL" id="BMYO01000011">
    <property type="protein sequence ID" value="GHD68873.1"/>
    <property type="molecule type" value="Genomic_DNA"/>
</dbReference>
<dbReference type="Gene3D" id="3.40.630.30">
    <property type="match status" value="1"/>
</dbReference>
<sequence length="148" mass="15994">MHASVRPLRADDLSSLAAAYIATFNAAPWHDEWQTDTALAYLGGLLANPACRAWVIEHEGGLAGAAIGHLRLWWQGTELFIDEFFIGTARQRSGLGQRLLAGIEAELHAEGVVAVTLLTGRATPAEAFYLAQGYRGNSDLQFMARSLA</sequence>
<dbReference type="CDD" id="cd04301">
    <property type="entry name" value="NAT_SF"/>
    <property type="match status" value="1"/>
</dbReference>
<dbReference type="Pfam" id="PF00583">
    <property type="entry name" value="Acetyltransf_1"/>
    <property type="match status" value="1"/>
</dbReference>
<dbReference type="Proteomes" id="UP000604737">
    <property type="component" value="Unassembled WGS sequence"/>
</dbReference>
<keyword evidence="3" id="KW-1185">Reference proteome</keyword>
<dbReference type="PROSITE" id="PS51186">
    <property type="entry name" value="GNAT"/>
    <property type="match status" value="1"/>
</dbReference>